<dbReference type="Gene3D" id="2.40.50.140">
    <property type="entry name" value="Nucleic acid-binding proteins"/>
    <property type="match status" value="1"/>
</dbReference>
<evidence type="ECO:0000256" key="8">
    <source>
        <dbReference type="ARBA" id="ARBA00023134"/>
    </source>
</evidence>
<comment type="subcellular location">
    <subcellularLocation>
        <location evidence="1">Nucleus</location>
    </subcellularLocation>
</comment>
<name>A0A9P6NS30_9BASI</name>
<evidence type="ECO:0000256" key="2">
    <source>
        <dbReference type="ARBA" id="ARBA00012475"/>
    </source>
</evidence>
<dbReference type="Pfam" id="PF01331">
    <property type="entry name" value="mRNA_cap_enzyme"/>
    <property type="match status" value="1"/>
</dbReference>
<keyword evidence="14" id="KW-1185">Reference proteome</keyword>
<reference evidence="13" key="1">
    <citation type="submission" date="2013-11" db="EMBL/GenBank/DDBJ databases">
        <title>Genome sequence of the fusiform rust pathogen reveals effectors for host alternation and coevolution with pine.</title>
        <authorList>
            <consortium name="DOE Joint Genome Institute"/>
            <person name="Smith K."/>
            <person name="Pendleton A."/>
            <person name="Kubisiak T."/>
            <person name="Anderson C."/>
            <person name="Salamov A."/>
            <person name="Aerts A."/>
            <person name="Riley R."/>
            <person name="Clum A."/>
            <person name="Lindquist E."/>
            <person name="Ence D."/>
            <person name="Campbell M."/>
            <person name="Kronenberg Z."/>
            <person name="Feau N."/>
            <person name="Dhillon B."/>
            <person name="Hamelin R."/>
            <person name="Burleigh J."/>
            <person name="Smith J."/>
            <person name="Yandell M."/>
            <person name="Nelson C."/>
            <person name="Grigoriev I."/>
            <person name="Davis J."/>
        </authorList>
    </citation>
    <scope>NUCLEOTIDE SEQUENCE</scope>
    <source>
        <strain evidence="13">G11</strain>
    </source>
</reference>
<keyword evidence="8" id="KW-0342">GTP-binding</keyword>
<protein>
    <recommendedName>
        <fullName evidence="2">mRNA guanylyltransferase</fullName>
        <ecNumber evidence="2">2.7.7.50</ecNumber>
    </recommendedName>
</protein>
<evidence type="ECO:0000256" key="10">
    <source>
        <dbReference type="ARBA" id="ARBA00044624"/>
    </source>
</evidence>
<keyword evidence="4" id="KW-0808">Transferase</keyword>
<keyword evidence="9" id="KW-0539">Nucleus</keyword>
<evidence type="ECO:0000259" key="11">
    <source>
        <dbReference type="Pfam" id="PF01331"/>
    </source>
</evidence>
<dbReference type="Gene3D" id="3.30.470.30">
    <property type="entry name" value="DNA ligase/mRNA capping enzyme"/>
    <property type="match status" value="1"/>
</dbReference>
<dbReference type="AlphaFoldDB" id="A0A9P6NS30"/>
<dbReference type="OrthoDB" id="200924at2759"/>
<dbReference type="InterPro" id="IPR001339">
    <property type="entry name" value="mRNA_cap_enzyme_adenylation"/>
</dbReference>
<dbReference type="GO" id="GO:0005634">
    <property type="term" value="C:nucleus"/>
    <property type="evidence" value="ECO:0007669"/>
    <property type="project" value="UniProtKB-SubCell"/>
</dbReference>
<dbReference type="SUPFAM" id="SSF56091">
    <property type="entry name" value="DNA ligase/mRNA capping enzyme, catalytic domain"/>
    <property type="match status" value="1"/>
</dbReference>
<organism evidence="13 14">
    <name type="scientific">Cronartium quercuum f. sp. fusiforme G11</name>
    <dbReference type="NCBI Taxonomy" id="708437"/>
    <lineage>
        <taxon>Eukaryota</taxon>
        <taxon>Fungi</taxon>
        <taxon>Dikarya</taxon>
        <taxon>Basidiomycota</taxon>
        <taxon>Pucciniomycotina</taxon>
        <taxon>Pucciniomycetes</taxon>
        <taxon>Pucciniales</taxon>
        <taxon>Coleosporiaceae</taxon>
        <taxon>Cronartium</taxon>
    </lineage>
</organism>
<dbReference type="EMBL" id="MU167216">
    <property type="protein sequence ID" value="KAG0150959.1"/>
    <property type="molecule type" value="Genomic_DNA"/>
</dbReference>
<dbReference type="InterPro" id="IPR013846">
    <property type="entry name" value="mRNA_cap_enzyme_C"/>
</dbReference>
<evidence type="ECO:0000256" key="1">
    <source>
        <dbReference type="ARBA" id="ARBA00004123"/>
    </source>
</evidence>
<dbReference type="Proteomes" id="UP000886653">
    <property type="component" value="Unassembled WGS sequence"/>
</dbReference>
<keyword evidence="3" id="KW-0507">mRNA processing</keyword>
<dbReference type="GO" id="GO:0005524">
    <property type="term" value="F:ATP binding"/>
    <property type="evidence" value="ECO:0007669"/>
    <property type="project" value="InterPro"/>
</dbReference>
<proteinExistence type="predicted"/>
<keyword evidence="7" id="KW-0506">mRNA capping</keyword>
<comment type="catalytic activity">
    <reaction evidence="10">
        <text>a 5'-end diphospho-ribonucleoside in mRNA + GTP + H(+) = a 5'-end (5'-triphosphoguanosine)-ribonucleoside in mRNA + diphosphate</text>
        <dbReference type="Rhea" id="RHEA:67012"/>
        <dbReference type="Rhea" id="RHEA-COMP:17165"/>
        <dbReference type="Rhea" id="RHEA-COMP:17166"/>
        <dbReference type="ChEBI" id="CHEBI:15378"/>
        <dbReference type="ChEBI" id="CHEBI:33019"/>
        <dbReference type="ChEBI" id="CHEBI:37565"/>
        <dbReference type="ChEBI" id="CHEBI:167616"/>
        <dbReference type="ChEBI" id="CHEBI:167617"/>
        <dbReference type="EC" id="2.7.7.50"/>
    </reaction>
    <physiologicalReaction direction="left-to-right" evidence="10">
        <dbReference type="Rhea" id="RHEA:67013"/>
    </physiologicalReaction>
</comment>
<keyword evidence="6" id="KW-0547">Nucleotide-binding</keyword>
<evidence type="ECO:0000256" key="6">
    <source>
        <dbReference type="ARBA" id="ARBA00022741"/>
    </source>
</evidence>
<sequence length="363" mass="41725">MVFSPSVTSSHLPGQRVTCPETIRQLKTHRARLCNIHSAKRFIGSQPVTLNKATLKLIQREEYWVCEKSDGMRVMVMIVDAEQFSQQVYMFNRKDELYRLQGIRFPHYNDASHLLEDTMIDGEFVVSSNASTGREFYTLLAFDCLVLANANLMKMSFDKRYQMLKDRVIMPLQSFLSKQPTLRDSMPFEVCLKGMAPAHTADKVLLEQIPKLTHPNDGLIFTRVKSDYQVGATPSILKWKPTSGISIDFRLKLEFPSQKGFPGNTENSLKPTLKLMMNCGKTEEVFDTIKISDVEWEELKNEGGQLDNRIVEVVWNSSERTWRILRFRNDKKNGNYHAVVREILTSIQDGVEVSSVRSINFRT</sequence>
<keyword evidence="5" id="KW-0548">Nucleotidyltransferase</keyword>
<evidence type="ECO:0000256" key="3">
    <source>
        <dbReference type="ARBA" id="ARBA00022664"/>
    </source>
</evidence>
<evidence type="ECO:0000256" key="7">
    <source>
        <dbReference type="ARBA" id="ARBA00023042"/>
    </source>
</evidence>
<dbReference type="Pfam" id="PF03919">
    <property type="entry name" value="mRNA_cap_C"/>
    <property type="match status" value="1"/>
</dbReference>
<gene>
    <name evidence="13" type="ORF">CROQUDRAFT_37469</name>
</gene>
<dbReference type="GO" id="GO:0004484">
    <property type="term" value="F:mRNA guanylyltransferase activity"/>
    <property type="evidence" value="ECO:0007669"/>
    <property type="project" value="UniProtKB-EC"/>
</dbReference>
<evidence type="ECO:0000259" key="12">
    <source>
        <dbReference type="Pfam" id="PF03919"/>
    </source>
</evidence>
<dbReference type="PANTHER" id="PTHR10367:SF17">
    <property type="entry name" value="MRNA-CAPPING ENZYME"/>
    <property type="match status" value="1"/>
</dbReference>
<dbReference type="CDD" id="cd07895">
    <property type="entry name" value="Adenylation_mRNA_capping"/>
    <property type="match status" value="1"/>
</dbReference>
<comment type="caution">
    <text evidence="13">The sequence shown here is derived from an EMBL/GenBank/DDBJ whole genome shotgun (WGS) entry which is preliminary data.</text>
</comment>
<dbReference type="GO" id="GO:0005525">
    <property type="term" value="F:GTP binding"/>
    <property type="evidence" value="ECO:0007669"/>
    <property type="project" value="UniProtKB-KW"/>
</dbReference>
<dbReference type="InterPro" id="IPR051029">
    <property type="entry name" value="mRNA_Capping_Enz/RNA_Phosphat"/>
</dbReference>
<dbReference type="EC" id="2.7.7.50" evidence="2"/>
<feature type="domain" description="mRNA capping enzyme C-terminal" evidence="12">
    <location>
        <begin position="246"/>
        <end position="353"/>
    </location>
</feature>
<dbReference type="GO" id="GO:0006370">
    <property type="term" value="P:7-methylguanosine mRNA capping"/>
    <property type="evidence" value="ECO:0007669"/>
    <property type="project" value="UniProtKB-KW"/>
</dbReference>
<dbReference type="SUPFAM" id="SSF50249">
    <property type="entry name" value="Nucleic acid-binding proteins"/>
    <property type="match status" value="1"/>
</dbReference>
<accession>A0A9P6NS30</accession>
<evidence type="ECO:0000313" key="13">
    <source>
        <dbReference type="EMBL" id="KAG0150959.1"/>
    </source>
</evidence>
<feature type="domain" description="mRNA capping enzyme adenylation" evidence="11">
    <location>
        <begin position="46"/>
        <end position="240"/>
    </location>
</feature>
<dbReference type="PANTHER" id="PTHR10367">
    <property type="entry name" value="MRNA-CAPPING ENZYME"/>
    <property type="match status" value="1"/>
</dbReference>
<evidence type="ECO:0000313" key="14">
    <source>
        <dbReference type="Proteomes" id="UP000886653"/>
    </source>
</evidence>
<evidence type="ECO:0000256" key="4">
    <source>
        <dbReference type="ARBA" id="ARBA00022679"/>
    </source>
</evidence>
<evidence type="ECO:0000256" key="5">
    <source>
        <dbReference type="ARBA" id="ARBA00022695"/>
    </source>
</evidence>
<evidence type="ECO:0000256" key="9">
    <source>
        <dbReference type="ARBA" id="ARBA00023242"/>
    </source>
</evidence>
<dbReference type="InterPro" id="IPR012340">
    <property type="entry name" value="NA-bd_OB-fold"/>
</dbReference>